<evidence type="ECO:0000313" key="8">
    <source>
        <dbReference type="EMBL" id="AKJ29585.1"/>
    </source>
</evidence>
<gene>
    <name evidence="8" type="primary">chrA</name>
    <name evidence="8" type="ORF">AAW51_2894</name>
</gene>
<feature type="transmembrane region" description="Helical" evidence="7">
    <location>
        <begin position="80"/>
        <end position="101"/>
    </location>
</feature>
<evidence type="ECO:0000313" key="9">
    <source>
        <dbReference type="Proteomes" id="UP000035352"/>
    </source>
</evidence>
<dbReference type="EMBL" id="CP011371">
    <property type="protein sequence ID" value="AKJ29585.1"/>
    <property type="molecule type" value="Genomic_DNA"/>
</dbReference>
<dbReference type="PATRIC" id="fig|413882.6.peg.3019"/>
<organism evidence="8 9">
    <name type="scientific">Caldimonas brevitalea</name>
    <dbReference type="NCBI Taxonomy" id="413882"/>
    <lineage>
        <taxon>Bacteria</taxon>
        <taxon>Pseudomonadati</taxon>
        <taxon>Pseudomonadota</taxon>
        <taxon>Betaproteobacteria</taxon>
        <taxon>Burkholderiales</taxon>
        <taxon>Sphaerotilaceae</taxon>
        <taxon>Caldimonas</taxon>
    </lineage>
</organism>
<dbReference type="PANTHER" id="PTHR43663">
    <property type="entry name" value="CHROMATE TRANSPORT PROTEIN-RELATED"/>
    <property type="match status" value="1"/>
</dbReference>
<keyword evidence="5 7" id="KW-1133">Transmembrane helix</keyword>
<dbReference type="GO" id="GO:0015109">
    <property type="term" value="F:chromate transmembrane transporter activity"/>
    <property type="evidence" value="ECO:0007669"/>
    <property type="project" value="InterPro"/>
</dbReference>
<feature type="transmembrane region" description="Helical" evidence="7">
    <location>
        <begin position="113"/>
        <end position="136"/>
    </location>
</feature>
<evidence type="ECO:0000256" key="6">
    <source>
        <dbReference type="ARBA" id="ARBA00023136"/>
    </source>
</evidence>
<accession>A0A0G3BSR2</accession>
<comment type="subcellular location">
    <subcellularLocation>
        <location evidence="1">Cell membrane</location>
        <topology evidence="1">Multi-pass membrane protein</topology>
    </subcellularLocation>
</comment>
<name>A0A0G3BSR2_9BURK</name>
<feature type="transmembrane region" description="Helical" evidence="7">
    <location>
        <begin position="148"/>
        <end position="178"/>
    </location>
</feature>
<dbReference type="Pfam" id="PF02417">
    <property type="entry name" value="Chromate_transp"/>
    <property type="match status" value="1"/>
</dbReference>
<evidence type="ECO:0000256" key="3">
    <source>
        <dbReference type="ARBA" id="ARBA00022475"/>
    </source>
</evidence>
<dbReference type="STRING" id="413882.AAW51_2894"/>
<protein>
    <submittedName>
        <fullName evidence="8">Chromate transporter</fullName>
    </submittedName>
</protein>
<sequence length="179" mass="19088">MSDGLTNADLLSLFGHFLMLSLLAIGGAISTAPDVHRYVVTERGWLTDAEFTTSIALAQAAPGPNLLFVAVVGWNVAGPMGAAVTMFGIMLPSTTLALWATRWRNQRREARGVRAFSAGMAPITVGLVLATAWLLAEPTREQPVGWALMLLTVVVMLKTRLSPIWMIAVGAVVGAMGWI</sequence>
<evidence type="ECO:0000256" key="5">
    <source>
        <dbReference type="ARBA" id="ARBA00022989"/>
    </source>
</evidence>
<dbReference type="RefSeq" id="WP_047195163.1">
    <property type="nucleotide sequence ID" value="NZ_CP011371.1"/>
</dbReference>
<keyword evidence="9" id="KW-1185">Reference proteome</keyword>
<dbReference type="Proteomes" id="UP000035352">
    <property type="component" value="Chromosome"/>
</dbReference>
<feature type="transmembrane region" description="Helical" evidence="7">
    <location>
        <begin position="53"/>
        <end position="74"/>
    </location>
</feature>
<dbReference type="InterPro" id="IPR052518">
    <property type="entry name" value="CHR_Transporter"/>
</dbReference>
<reference evidence="8 9" key="1">
    <citation type="submission" date="2015-05" db="EMBL/GenBank/DDBJ databases">
        <authorList>
            <person name="Tang B."/>
            <person name="Yu Y."/>
        </authorList>
    </citation>
    <scope>NUCLEOTIDE SEQUENCE [LARGE SCALE GENOMIC DNA]</scope>
    <source>
        <strain evidence="8 9">DSM 7029</strain>
    </source>
</reference>
<dbReference type="OrthoDB" id="556585at2"/>
<comment type="similarity">
    <text evidence="2">Belongs to the chromate ion transporter (CHR) (TC 2.A.51) family.</text>
</comment>
<evidence type="ECO:0000256" key="4">
    <source>
        <dbReference type="ARBA" id="ARBA00022692"/>
    </source>
</evidence>
<dbReference type="GO" id="GO:0005886">
    <property type="term" value="C:plasma membrane"/>
    <property type="evidence" value="ECO:0007669"/>
    <property type="project" value="UniProtKB-SubCell"/>
</dbReference>
<dbReference type="KEGG" id="pbh:AAW51_2894"/>
<feature type="transmembrane region" description="Helical" evidence="7">
    <location>
        <begin position="12"/>
        <end position="32"/>
    </location>
</feature>
<keyword evidence="3" id="KW-1003">Cell membrane</keyword>
<dbReference type="AlphaFoldDB" id="A0A0G3BSR2"/>
<dbReference type="PANTHER" id="PTHR43663:SF1">
    <property type="entry name" value="CHROMATE TRANSPORTER"/>
    <property type="match status" value="1"/>
</dbReference>
<evidence type="ECO:0000256" key="1">
    <source>
        <dbReference type="ARBA" id="ARBA00004651"/>
    </source>
</evidence>
<dbReference type="InterPro" id="IPR003370">
    <property type="entry name" value="Chromate_transpt"/>
</dbReference>
<keyword evidence="4 7" id="KW-0812">Transmembrane</keyword>
<evidence type="ECO:0000256" key="2">
    <source>
        <dbReference type="ARBA" id="ARBA00005262"/>
    </source>
</evidence>
<keyword evidence="6 7" id="KW-0472">Membrane</keyword>
<proteinExistence type="inferred from homology"/>
<evidence type="ECO:0000256" key="7">
    <source>
        <dbReference type="SAM" id="Phobius"/>
    </source>
</evidence>